<organism evidence="2 3">
    <name type="scientific">Phytophthora infestans (strain T30-4)</name>
    <name type="common">Potato late blight agent</name>
    <dbReference type="NCBI Taxonomy" id="403677"/>
    <lineage>
        <taxon>Eukaryota</taxon>
        <taxon>Sar</taxon>
        <taxon>Stramenopiles</taxon>
        <taxon>Oomycota</taxon>
        <taxon>Peronosporomycetes</taxon>
        <taxon>Peronosporales</taxon>
        <taxon>Peronosporaceae</taxon>
        <taxon>Phytophthora</taxon>
    </lineage>
</organism>
<keyword evidence="3" id="KW-1185">Reference proteome</keyword>
<dbReference type="HOGENOM" id="CLU_889863_0_0_1"/>
<dbReference type="eggNOG" id="ENOG502SXQZ">
    <property type="taxonomic scope" value="Eukaryota"/>
</dbReference>
<dbReference type="KEGG" id="pif:PITG_14196"/>
<accession>D0NNU9</accession>
<evidence type="ECO:0000313" key="3">
    <source>
        <dbReference type="Proteomes" id="UP000006643"/>
    </source>
</evidence>
<dbReference type="EMBL" id="DS028149">
    <property type="protein sequence ID" value="EEY62270.1"/>
    <property type="molecule type" value="Genomic_DNA"/>
</dbReference>
<dbReference type="RefSeq" id="XP_002899301.1">
    <property type="nucleotide sequence ID" value="XM_002899255.1"/>
</dbReference>
<gene>
    <name evidence="2" type="ORF">PITG_14196</name>
</gene>
<dbReference type="GeneID" id="9468627"/>
<evidence type="ECO:0000256" key="1">
    <source>
        <dbReference type="SAM" id="MobiDB-lite"/>
    </source>
</evidence>
<dbReference type="VEuPathDB" id="FungiDB:PITG_14196"/>
<evidence type="ECO:0000313" key="2">
    <source>
        <dbReference type="EMBL" id="EEY62270.1"/>
    </source>
</evidence>
<dbReference type="AlphaFoldDB" id="D0NNU9"/>
<protein>
    <submittedName>
        <fullName evidence="2">Uncharacterized protein</fullName>
    </submittedName>
</protein>
<feature type="region of interest" description="Disordered" evidence="1">
    <location>
        <begin position="15"/>
        <end position="42"/>
    </location>
</feature>
<feature type="compositionally biased region" description="Basic residues" evidence="1">
    <location>
        <begin position="116"/>
        <end position="126"/>
    </location>
</feature>
<feature type="region of interest" description="Disordered" evidence="1">
    <location>
        <begin position="97"/>
        <end position="126"/>
    </location>
</feature>
<name>D0NNU9_PHYIT</name>
<feature type="compositionally biased region" description="Polar residues" evidence="1">
    <location>
        <begin position="16"/>
        <end position="32"/>
    </location>
</feature>
<dbReference type="Proteomes" id="UP000006643">
    <property type="component" value="Unassembled WGS sequence"/>
</dbReference>
<proteinExistence type="predicted"/>
<reference evidence="3" key="1">
    <citation type="journal article" date="2009" name="Nature">
        <title>Genome sequence and analysis of the Irish potato famine pathogen Phytophthora infestans.</title>
        <authorList>
            <consortium name="The Broad Institute Genome Sequencing Platform"/>
            <person name="Haas B.J."/>
            <person name="Kamoun S."/>
            <person name="Zody M.C."/>
            <person name="Jiang R.H."/>
            <person name="Handsaker R.E."/>
            <person name="Cano L.M."/>
            <person name="Grabherr M."/>
            <person name="Kodira C.D."/>
            <person name="Raffaele S."/>
            <person name="Torto-Alalibo T."/>
            <person name="Bozkurt T.O."/>
            <person name="Ah-Fong A.M."/>
            <person name="Alvarado L."/>
            <person name="Anderson V.L."/>
            <person name="Armstrong M.R."/>
            <person name="Avrova A."/>
            <person name="Baxter L."/>
            <person name="Beynon J."/>
            <person name="Boevink P.C."/>
            <person name="Bollmann S.R."/>
            <person name="Bos J.I."/>
            <person name="Bulone V."/>
            <person name="Cai G."/>
            <person name="Cakir C."/>
            <person name="Carrington J.C."/>
            <person name="Chawner M."/>
            <person name="Conti L."/>
            <person name="Costanzo S."/>
            <person name="Ewan R."/>
            <person name="Fahlgren N."/>
            <person name="Fischbach M.A."/>
            <person name="Fugelstad J."/>
            <person name="Gilroy E.M."/>
            <person name="Gnerre S."/>
            <person name="Green P.J."/>
            <person name="Grenville-Briggs L.J."/>
            <person name="Griffith J."/>
            <person name="Grunwald N.J."/>
            <person name="Horn K."/>
            <person name="Horner N.R."/>
            <person name="Hu C.H."/>
            <person name="Huitema E."/>
            <person name="Jeong D.H."/>
            <person name="Jones A.M."/>
            <person name="Jones J.D."/>
            <person name="Jones R.W."/>
            <person name="Karlsson E.K."/>
            <person name="Kunjeti S.G."/>
            <person name="Lamour K."/>
            <person name="Liu Z."/>
            <person name="Ma L."/>
            <person name="Maclean D."/>
            <person name="Chibucos M.C."/>
            <person name="McDonald H."/>
            <person name="McWalters J."/>
            <person name="Meijer H.J."/>
            <person name="Morgan W."/>
            <person name="Morris P.F."/>
            <person name="Munro C.A."/>
            <person name="O'Neill K."/>
            <person name="Ospina-Giraldo M."/>
            <person name="Pinzon A."/>
            <person name="Pritchard L."/>
            <person name="Ramsahoye B."/>
            <person name="Ren Q."/>
            <person name="Restrepo S."/>
            <person name="Roy S."/>
            <person name="Sadanandom A."/>
            <person name="Savidor A."/>
            <person name="Schornack S."/>
            <person name="Schwartz D.C."/>
            <person name="Schumann U.D."/>
            <person name="Schwessinger B."/>
            <person name="Seyer L."/>
            <person name="Sharpe T."/>
            <person name="Silvar C."/>
            <person name="Song J."/>
            <person name="Studholme D.J."/>
            <person name="Sykes S."/>
            <person name="Thines M."/>
            <person name="van de Vondervoort P.J."/>
            <person name="Phuntumart V."/>
            <person name="Wawra S."/>
            <person name="Weide R."/>
            <person name="Win J."/>
            <person name="Young C."/>
            <person name="Zhou S."/>
            <person name="Fry W."/>
            <person name="Meyers B.C."/>
            <person name="van West P."/>
            <person name="Ristaino J."/>
            <person name="Govers F."/>
            <person name="Birch P.R."/>
            <person name="Whisson S.C."/>
            <person name="Judelson H.S."/>
            <person name="Nusbaum C."/>
        </authorList>
    </citation>
    <scope>NUCLEOTIDE SEQUENCE [LARGE SCALE GENOMIC DNA]</scope>
    <source>
        <strain evidence="3">T30-4</strain>
    </source>
</reference>
<dbReference type="InParanoid" id="D0NNU9"/>
<sequence length="313" mass="35493">MSKVIPHQLRAATFGKGNQPTRKTSVLATTPRNSRKKPTEVPEQWTNALISSSPGHLQRLQYVFLPTVPLDKLSLTTMIMQSDVELDGDEPQVLQVVPAPPVRSGGGDDEAEPPLKRQRQVNKNEKARKKGITYSVKADCMLMNEVVGDDGIFELHNASKTERCVEITERLGSALNKKLSADGVRKHVDKLEKKYRSKRAKERAMSATPVYIAGQEPHKSIDENELERLMEVYFQKKDDETLVQSKRIESKTKKIEENRAKGLAIRETALLTEKHTTKKSKPAKAPSAFDFLERLEKRADERREQDLERLRSE</sequence>
<dbReference type="OrthoDB" id="108950at2759"/>